<sequence length="1025" mass="110454">MPCVCSIVRTVCPRAKALEGVAIGNVAQHLARWHVEKRERSNGKQWAVAILTLTGMASAATAMAGTVEGDLKEASSGKPAANAKVRIAGTAYSAVADARGHFVIRDVPAGQYALNLEYPGFSAAETSIQVGETGTASVAIALEEVKQMKAISVVSNRYDASDLKINAANTVDVLSANDLQRTAVHNVAEALGLIAGINITSTGSGYFGGIDGAARGEGMFASVRGLPSEYNVNMIDGVTVAQGMPYSRSVQLSLLPPTGLQTIVANKTSTADMDGDAIGGTLDFRTPTAYDFKDTTSGSVTGSGRVESRARDYGGDGLGGGFGGEFQHKFGDAQQFGVYASAYYDYRTTTNSEVAAATSALNDGSWEYLNTDANGGNAAGFDPQHNLTSTGMNVGIAAGWERRYGGNASFDRHVDDTLSLYARMTYAYAKTDQGTTFVQLLPQDVRYVPTGTPGVYTPNIGRIASRFWYETNPEIADLATFQIGAKKTVGGWTFMPNVFYSFGDNDRPDHVEIDGREDKFTQDNYAYSSNTLVAYGGGAFPYPQLTPALQAQVNNIPSLYAGSYGELTKIYSGQKKGGARVDTRYDFEEDGALRSVQFGVKYSKSRRRYTNRDWYTGGVDGTTTLGELGIFTGTYASIFPGKYDWNTPRVSEAAVAGVIAQHLTDDDLDTCGNAFYVNNFNCNTMRGTEAVGAAYASATFTMGNLDIVPGVRLEHTAINNTFWVSPTDADGNDIAGYFDHNHASYNEPLPSVFLTWRPDLRTAYRASLWTSYTRPAFVQLGGGSQIDISNGVTTITQGNPDLKPIESTNLDLSGEWSTQHGGFFSLAGFYKQLRNYIYDAGSAQANGSTTGSGTVLYHMPTNGGDGKIYGVEISARQKFQDLPAPFDGLGVSANATRQHARADLGLDGFENEHMQSAPAAMANLEVFYEHNGFSLNLSYHFSSSYLLGYDFLHEGAPWNDLWARPTRRVDLHTGYRFDNGVSMDLSISNLTKEYSYWAHIGRRNLAISDIVDAGSTALFTVKYAF</sequence>
<evidence type="ECO:0000259" key="11">
    <source>
        <dbReference type="Pfam" id="PF07715"/>
    </source>
</evidence>
<keyword evidence="4 8" id="KW-0812">Transmembrane</keyword>
<organism evidence="12 13">
    <name type="scientific">Xanthomonas citri pv. citri</name>
    <dbReference type="NCBI Taxonomy" id="611301"/>
    <lineage>
        <taxon>Bacteria</taxon>
        <taxon>Pseudomonadati</taxon>
        <taxon>Pseudomonadota</taxon>
        <taxon>Gammaproteobacteria</taxon>
        <taxon>Lysobacterales</taxon>
        <taxon>Lysobacteraceae</taxon>
        <taxon>Xanthomonas</taxon>
    </lineage>
</organism>
<dbReference type="Gene3D" id="2.40.170.20">
    <property type="entry name" value="TonB-dependent receptor, beta-barrel domain"/>
    <property type="match status" value="1"/>
</dbReference>
<keyword evidence="6 8" id="KW-0472">Membrane</keyword>
<dbReference type="EMBL" id="CCXZ01000159">
    <property type="protein sequence ID" value="CEG17574.1"/>
    <property type="molecule type" value="Genomic_DNA"/>
</dbReference>
<dbReference type="PANTHER" id="PTHR40980:SF4">
    <property type="entry name" value="TONB-DEPENDENT RECEPTOR-LIKE BETA-BARREL DOMAIN-CONTAINING PROTEIN"/>
    <property type="match status" value="1"/>
</dbReference>
<evidence type="ECO:0000259" key="10">
    <source>
        <dbReference type="Pfam" id="PF00593"/>
    </source>
</evidence>
<dbReference type="InterPro" id="IPR000531">
    <property type="entry name" value="Beta-barrel_TonB"/>
</dbReference>
<keyword evidence="13" id="KW-1185">Reference proteome</keyword>
<dbReference type="SUPFAM" id="SSF49452">
    <property type="entry name" value="Starch-binding domain-like"/>
    <property type="match status" value="1"/>
</dbReference>
<evidence type="ECO:0000256" key="2">
    <source>
        <dbReference type="ARBA" id="ARBA00022448"/>
    </source>
</evidence>
<evidence type="ECO:0000256" key="3">
    <source>
        <dbReference type="ARBA" id="ARBA00022452"/>
    </source>
</evidence>
<dbReference type="GO" id="GO:0030246">
    <property type="term" value="F:carbohydrate binding"/>
    <property type="evidence" value="ECO:0007669"/>
    <property type="project" value="InterPro"/>
</dbReference>
<dbReference type="PANTHER" id="PTHR40980">
    <property type="entry name" value="PLUG DOMAIN-CONTAINING PROTEIN"/>
    <property type="match status" value="1"/>
</dbReference>
<evidence type="ECO:0000256" key="9">
    <source>
        <dbReference type="RuleBase" id="RU003357"/>
    </source>
</evidence>
<comment type="similarity">
    <text evidence="8 9">Belongs to the TonB-dependent receptor family.</text>
</comment>
<keyword evidence="2 8" id="KW-0813">Transport</keyword>
<proteinExistence type="inferred from homology"/>
<evidence type="ECO:0000256" key="1">
    <source>
        <dbReference type="ARBA" id="ARBA00004571"/>
    </source>
</evidence>
<dbReference type="InterPro" id="IPR013784">
    <property type="entry name" value="Carb-bd-like_fold"/>
</dbReference>
<accession>A0A0U5FMV7</accession>
<feature type="domain" description="TonB-dependent receptor-like beta-barrel" evidence="10">
    <location>
        <begin position="516"/>
        <end position="990"/>
    </location>
</feature>
<dbReference type="InterPro" id="IPR036942">
    <property type="entry name" value="Beta-barrel_TonB_sf"/>
</dbReference>
<dbReference type="Proteomes" id="UP000052230">
    <property type="component" value="Unassembled WGS sequence"/>
</dbReference>
<dbReference type="Pfam" id="PF07715">
    <property type="entry name" value="Plug"/>
    <property type="match status" value="1"/>
</dbReference>
<dbReference type="AlphaFoldDB" id="A0A0U5FMV7"/>
<dbReference type="Gene3D" id="2.60.40.1120">
    <property type="entry name" value="Carboxypeptidase-like, regulatory domain"/>
    <property type="match status" value="1"/>
</dbReference>
<reference evidence="12 13" key="1">
    <citation type="submission" date="2014-09" db="EMBL/GenBank/DDBJ databases">
        <authorList>
            <person name="Regsiter A."/>
        </authorList>
    </citation>
    <scope>NUCLEOTIDE SEQUENCE [LARGE SCALE GENOMIC DNA]</scope>
</reference>
<keyword evidence="7 8" id="KW-0998">Cell outer membrane</keyword>
<evidence type="ECO:0000256" key="4">
    <source>
        <dbReference type="ARBA" id="ARBA00022692"/>
    </source>
</evidence>
<protein>
    <submittedName>
        <fullName evidence="12">TonB-dependent receptor</fullName>
    </submittedName>
</protein>
<dbReference type="InterPro" id="IPR037066">
    <property type="entry name" value="Plug_dom_sf"/>
</dbReference>
<dbReference type="InterPro" id="IPR010104">
    <property type="entry name" value="TonB_rcpt_bac"/>
</dbReference>
<dbReference type="Pfam" id="PF13620">
    <property type="entry name" value="CarboxypepD_reg"/>
    <property type="match status" value="1"/>
</dbReference>
<evidence type="ECO:0000256" key="8">
    <source>
        <dbReference type="PROSITE-ProRule" id="PRU01360"/>
    </source>
</evidence>
<dbReference type="NCBIfam" id="TIGR01782">
    <property type="entry name" value="TonB-Xanth-Caul"/>
    <property type="match status" value="1"/>
</dbReference>
<dbReference type="SUPFAM" id="SSF56935">
    <property type="entry name" value="Porins"/>
    <property type="match status" value="1"/>
</dbReference>
<evidence type="ECO:0000313" key="13">
    <source>
        <dbReference type="Proteomes" id="UP000052230"/>
    </source>
</evidence>
<evidence type="ECO:0000313" key="12">
    <source>
        <dbReference type="EMBL" id="CEG17574.1"/>
    </source>
</evidence>
<keyword evidence="3 8" id="KW-1134">Transmembrane beta strand</keyword>
<keyword evidence="5 9" id="KW-0798">TonB box</keyword>
<dbReference type="GO" id="GO:0009279">
    <property type="term" value="C:cell outer membrane"/>
    <property type="evidence" value="ECO:0007669"/>
    <property type="project" value="UniProtKB-SubCell"/>
</dbReference>
<dbReference type="Gene3D" id="2.170.130.10">
    <property type="entry name" value="TonB-dependent receptor, plug domain"/>
    <property type="match status" value="1"/>
</dbReference>
<dbReference type="InterPro" id="IPR039426">
    <property type="entry name" value="TonB-dep_rcpt-like"/>
</dbReference>
<dbReference type="PROSITE" id="PS52016">
    <property type="entry name" value="TONB_DEPENDENT_REC_3"/>
    <property type="match status" value="1"/>
</dbReference>
<feature type="domain" description="TonB-dependent receptor plug" evidence="11">
    <location>
        <begin position="166"/>
        <end position="281"/>
    </location>
</feature>
<gene>
    <name evidence="12" type="primary">cirA</name>
    <name evidence="12" type="ORF">XAC3562_630037</name>
</gene>
<keyword evidence="12" id="KW-0675">Receptor</keyword>
<evidence type="ECO:0000256" key="7">
    <source>
        <dbReference type="ARBA" id="ARBA00023237"/>
    </source>
</evidence>
<evidence type="ECO:0000256" key="5">
    <source>
        <dbReference type="ARBA" id="ARBA00023077"/>
    </source>
</evidence>
<evidence type="ECO:0000256" key="6">
    <source>
        <dbReference type="ARBA" id="ARBA00023136"/>
    </source>
</evidence>
<name>A0A0U5FMV7_XANCI</name>
<dbReference type="InterPro" id="IPR012910">
    <property type="entry name" value="Plug_dom"/>
</dbReference>
<comment type="caution">
    <text evidence="12">The sequence shown here is derived from an EMBL/GenBank/DDBJ whole genome shotgun (WGS) entry which is preliminary data.</text>
</comment>
<comment type="subcellular location">
    <subcellularLocation>
        <location evidence="1 8">Cell outer membrane</location>
        <topology evidence="1 8">Multi-pass membrane protein</topology>
    </subcellularLocation>
</comment>
<dbReference type="Pfam" id="PF00593">
    <property type="entry name" value="TonB_dep_Rec_b-barrel"/>
    <property type="match status" value="1"/>
</dbReference>